<accession>A0A9Q0AL30</accession>
<dbReference type="Gene3D" id="3.10.450.50">
    <property type="match status" value="1"/>
</dbReference>
<keyword evidence="2" id="KW-1185">Reference proteome</keyword>
<dbReference type="AlphaFoldDB" id="A0A9Q0AL30"/>
<dbReference type="EMBL" id="JAFIMR010000018">
    <property type="protein sequence ID" value="KAI1867466.1"/>
    <property type="molecule type" value="Genomic_DNA"/>
</dbReference>
<comment type="caution">
    <text evidence="1">The sequence shown here is derived from an EMBL/GenBank/DDBJ whole genome shotgun (WGS) entry which is preliminary data.</text>
</comment>
<evidence type="ECO:0008006" key="3">
    <source>
        <dbReference type="Google" id="ProtNLM"/>
    </source>
</evidence>
<evidence type="ECO:0000313" key="1">
    <source>
        <dbReference type="EMBL" id="KAI1867466.1"/>
    </source>
</evidence>
<proteinExistence type="predicted"/>
<organism evidence="1 2">
    <name type="scientific">Neoarthrinium moseri</name>
    <dbReference type="NCBI Taxonomy" id="1658444"/>
    <lineage>
        <taxon>Eukaryota</taxon>
        <taxon>Fungi</taxon>
        <taxon>Dikarya</taxon>
        <taxon>Ascomycota</taxon>
        <taxon>Pezizomycotina</taxon>
        <taxon>Sordariomycetes</taxon>
        <taxon>Xylariomycetidae</taxon>
        <taxon>Amphisphaeriales</taxon>
        <taxon>Apiosporaceae</taxon>
        <taxon>Neoarthrinium</taxon>
    </lineage>
</organism>
<protein>
    <recommendedName>
        <fullName evidence="3">SnoaL-like domain-containing protein</fullName>
    </recommendedName>
</protein>
<reference evidence="1" key="1">
    <citation type="submission" date="2021-03" db="EMBL/GenBank/DDBJ databases">
        <title>Revisited historic fungal species revealed as producer of novel bioactive compounds through whole genome sequencing and comparative genomics.</title>
        <authorList>
            <person name="Vignolle G.A."/>
            <person name="Hochenegger N."/>
            <person name="Mach R.L."/>
            <person name="Mach-Aigner A.R."/>
            <person name="Javad Rahimi M."/>
            <person name="Salim K.A."/>
            <person name="Chan C.M."/>
            <person name="Lim L.B.L."/>
            <person name="Cai F."/>
            <person name="Druzhinina I.S."/>
            <person name="U'Ren J.M."/>
            <person name="Derntl C."/>
        </authorList>
    </citation>
    <scope>NUCLEOTIDE SEQUENCE</scope>
    <source>
        <strain evidence="1">TUCIM 5799</strain>
    </source>
</reference>
<dbReference type="InterPro" id="IPR032710">
    <property type="entry name" value="NTF2-like_dom_sf"/>
</dbReference>
<dbReference type="Proteomes" id="UP000829685">
    <property type="component" value="Unassembled WGS sequence"/>
</dbReference>
<name>A0A9Q0AL30_9PEZI</name>
<sequence length="160" mass="18452">MATLTVEKFLDYIRAFNEPDYDKQHGFYCDDIELVIPDPQIGTLKGKEGILNHYRPIHKAAVEKVIPISVKSEPGKFFLSMESYFRYKVKTVAVHDFQVEEGDVIKITCSADYDIDNEGRMTRITCQLAKAELLEGKPDLQLRIRDSESRAEPSLRLYNY</sequence>
<gene>
    <name evidence="1" type="ORF">JX265_007268</name>
</gene>
<dbReference type="SUPFAM" id="SSF54427">
    <property type="entry name" value="NTF2-like"/>
    <property type="match status" value="1"/>
</dbReference>
<evidence type="ECO:0000313" key="2">
    <source>
        <dbReference type="Proteomes" id="UP000829685"/>
    </source>
</evidence>